<evidence type="ECO:0000313" key="1">
    <source>
        <dbReference type="EMBL" id="CAH6719640.1"/>
    </source>
</evidence>
<comment type="caution">
    <text evidence="1">The sequence shown here is derived from an EMBL/GenBank/DDBJ whole genome shotgun (WGS) entry which is preliminary data.</text>
</comment>
<accession>A0ACA9Y3Y8</accession>
<dbReference type="Proteomes" id="UP001152531">
    <property type="component" value="Unassembled WGS sequence"/>
</dbReference>
<sequence length="360" mass="41670">MKYIDEVDIELVNQELNFHTNDNSLVIKGGCDLFTTKPITSDKKLYKTIDKHLTQLIQDNELSRTIEKERKNSINSLMGSSPTITNSFDNKMNISEVANGNLSYKGRSNSNVTDSSIELDSIDESPFGSLKNIQVKKKFANLIAILNTTFPDNDFSALSPTTENFHKISSEDLISRFNNVMMSLGKKKENLDWIWDRIDSHLHLIPKNPISPTLIPGNLINTGSNQEEYIQKPRSSSMHRRFSNDTPFTTEYCQIFEFRPKETSIIEDLNYPYQTMWSNYWFIYNKKKKKVAFIYLTAINKIHYSMVNGNRKYSNNTNKKNLSEIIGEEETDYDNMSMDDYEEVFIDDDDEDQEIDNIAI</sequence>
<keyword evidence="2" id="KW-1185">Reference proteome</keyword>
<dbReference type="EMBL" id="CALSDN010000002">
    <property type="protein sequence ID" value="CAH6719640.1"/>
    <property type="molecule type" value="Genomic_DNA"/>
</dbReference>
<gene>
    <name evidence="1" type="ORF">CLIB1444_02S13190</name>
</gene>
<name>A0ACA9Y3Y8_9ASCO</name>
<protein>
    <submittedName>
        <fullName evidence="1">Repressor of RNA polymerase III transcription Maf1p</fullName>
    </submittedName>
</protein>
<reference evidence="1" key="1">
    <citation type="submission" date="2022-06" db="EMBL/GenBank/DDBJ databases">
        <authorList>
            <person name="Legras J.-L."/>
            <person name="Devillers H."/>
            <person name="Grondin C."/>
        </authorList>
    </citation>
    <scope>NUCLEOTIDE SEQUENCE</scope>
    <source>
        <strain evidence="1">CLIB 1444</strain>
    </source>
</reference>
<organism evidence="1 2">
    <name type="scientific">[Candida] jaroonii</name>
    <dbReference type="NCBI Taxonomy" id="467808"/>
    <lineage>
        <taxon>Eukaryota</taxon>
        <taxon>Fungi</taxon>
        <taxon>Dikarya</taxon>
        <taxon>Ascomycota</taxon>
        <taxon>Saccharomycotina</taxon>
        <taxon>Pichiomycetes</taxon>
        <taxon>Debaryomycetaceae</taxon>
        <taxon>Yamadazyma</taxon>
    </lineage>
</organism>
<evidence type="ECO:0000313" key="2">
    <source>
        <dbReference type="Proteomes" id="UP001152531"/>
    </source>
</evidence>
<proteinExistence type="predicted"/>